<dbReference type="GO" id="GO:0046872">
    <property type="term" value="F:metal ion binding"/>
    <property type="evidence" value="ECO:0007669"/>
    <property type="project" value="UniProtKB-KW"/>
</dbReference>
<sequence>MFNKLLSKILGSSKENELKKYYEIVATINNKEEEIKKLTREDFLQITNNYREALKEYKEKDFPNEILINSFAMVREASLRTLGLRHFDVQLIGGLVLNDGKIAEMATGEGKTLAATTAAYLNALSGKGVHIVTVNDYLAKRDAEWMKPVYEYLGVSVGYLQNNFDNEKRKAAYNCDITYGVNHEFGFDYLRDNMALSVADQVQRGLNYAIVDEVDSILIDEARTPLIISGRAAQKTELYNRLNPIALRLKPEEDFTPDEKTKTLSLTEVGVAKAEKLLGIDNLFDVKYIDVLHVLTQLLRAHHLFKREKDYVVKDGEVIIVDEFTGRLMHGRRYSDGLHQAIEAKEHVRVREETQTIATITIQNYFRSYAKLAGMTGTAKTDEAEFIKIYNLMVVEIPTNKPVIRVDFPDVIYKNEEAKLRALIREIQECFERGQPVLVGTTSIEKSEKLSLLLKKKGIPHHVLNAKYHEKEAEIISHAGEKKSVTIATNMAGRGVDIVIDDEVRQLGGLHVIGTSRHESRRIDNQLRGRAGRQGDPGSSRFYLSLDDDLLRLFGSDRLVALMDKLNIDENEPIEHKWVTKAVENAQKKVEENNFAIRKQLIEYDDVLNRQREYIYSERQKLLTRDDCKDIIVGWIEQIVEKYVDESFPKKTINEEGLSVLKESLQEIIKLDDDAFDSCKDITELKSKLKLVLKEKYSLRESELGSELLRSLEKYIALRIIDEKWMEYLQDNDSLREGIGLRAYGQKDPLVEYKIEASKLFQETATLIKKDTLKFLFNVIVEKKEDLSDKKEAPQGKTNINNANNNQKNNKKKKIGRNDPCPCGSGKKYKHCCGRNET</sequence>
<organism evidence="21 22">
    <name type="scientific">Thermodesulfobium acidiphilum</name>
    <dbReference type="NCBI Taxonomy" id="1794699"/>
    <lineage>
        <taxon>Bacteria</taxon>
        <taxon>Pseudomonadati</taxon>
        <taxon>Thermodesulfobiota</taxon>
        <taxon>Thermodesulfobiia</taxon>
        <taxon>Thermodesulfobiales</taxon>
        <taxon>Thermodesulfobiaceae</taxon>
        <taxon>Thermodesulfobium</taxon>
    </lineage>
</organism>
<dbReference type="GO" id="GO:0017038">
    <property type="term" value="P:protein import"/>
    <property type="evidence" value="ECO:0007669"/>
    <property type="project" value="InterPro"/>
</dbReference>
<feature type="binding site" evidence="15">
    <location>
        <position position="497"/>
    </location>
    <ligand>
        <name>ATP</name>
        <dbReference type="ChEBI" id="CHEBI:30616"/>
    </ligand>
</feature>
<evidence type="ECO:0000256" key="9">
    <source>
        <dbReference type="ARBA" id="ARBA00022833"/>
    </source>
</evidence>
<dbReference type="InterPro" id="IPR014001">
    <property type="entry name" value="Helicase_ATP-bd"/>
</dbReference>
<reference evidence="21 22" key="1">
    <citation type="submission" date="2017-04" db="EMBL/GenBank/DDBJ databases">
        <title>Genomic insights into metabolism of Thermodesulfobium acidiphilum.</title>
        <authorList>
            <person name="Toshchakov S.V."/>
            <person name="Frolov E.N."/>
            <person name="Kublanov I.V."/>
            <person name="Samarov N.I."/>
            <person name="Novikov A."/>
            <person name="Lebedinsky A.V."/>
            <person name="Bonch-Osmolovskaya E.A."/>
            <person name="Chernyh N.A."/>
        </authorList>
    </citation>
    <scope>NUCLEOTIDE SEQUENCE [LARGE SCALE GENOMIC DNA]</scope>
    <source>
        <strain evidence="21 22">3127-1</strain>
    </source>
</reference>
<name>A0A2R4W088_THEAF</name>
<evidence type="ECO:0000259" key="18">
    <source>
        <dbReference type="PROSITE" id="PS51192"/>
    </source>
</evidence>
<dbReference type="SUPFAM" id="SSF52540">
    <property type="entry name" value="P-loop containing nucleoside triphosphate hydrolases"/>
    <property type="match status" value="2"/>
</dbReference>
<keyword evidence="13 15" id="KW-0811">Translocation</keyword>
<dbReference type="PROSITE" id="PS51194">
    <property type="entry name" value="HELICASE_CTER"/>
    <property type="match status" value="1"/>
</dbReference>
<evidence type="ECO:0000256" key="4">
    <source>
        <dbReference type="ARBA" id="ARBA00022448"/>
    </source>
</evidence>
<dbReference type="KEGG" id="taci:TDSAC_0734"/>
<feature type="binding site" evidence="15">
    <location>
        <position position="90"/>
    </location>
    <ligand>
        <name>ATP</name>
        <dbReference type="ChEBI" id="CHEBI:30616"/>
    </ligand>
</feature>
<feature type="compositionally biased region" description="Low complexity" evidence="17">
    <location>
        <begin position="797"/>
        <end position="808"/>
    </location>
</feature>
<dbReference type="InterPro" id="IPR036670">
    <property type="entry name" value="SecA_X-link_sf"/>
</dbReference>
<evidence type="ECO:0000256" key="14">
    <source>
        <dbReference type="ARBA" id="ARBA00023136"/>
    </source>
</evidence>
<dbReference type="GO" id="GO:0008564">
    <property type="term" value="F:protein-exporting ATPase activity"/>
    <property type="evidence" value="ECO:0007669"/>
    <property type="project" value="UniProtKB-EC"/>
</dbReference>
<dbReference type="PRINTS" id="PR00906">
    <property type="entry name" value="SECA"/>
</dbReference>
<evidence type="ECO:0000256" key="17">
    <source>
        <dbReference type="SAM" id="MobiDB-lite"/>
    </source>
</evidence>
<comment type="function">
    <text evidence="15">Part of the Sec protein translocase complex. Interacts with the SecYEG preprotein conducting channel. Has a central role in coupling the hydrolysis of ATP to the transfer of proteins into and across the cell membrane, serving as an ATP-driven molecular motor driving the stepwise translocation of polypeptide chains across the membrane.</text>
</comment>
<dbReference type="Pfam" id="PF21090">
    <property type="entry name" value="P-loop_SecA"/>
    <property type="match status" value="1"/>
</dbReference>
<evidence type="ECO:0000256" key="1">
    <source>
        <dbReference type="ARBA" id="ARBA00001947"/>
    </source>
</evidence>
<accession>A0A2R4W088</accession>
<feature type="compositionally biased region" description="Basic residues" evidence="17">
    <location>
        <begin position="827"/>
        <end position="838"/>
    </location>
</feature>
<evidence type="ECO:0000256" key="2">
    <source>
        <dbReference type="ARBA" id="ARBA00004170"/>
    </source>
</evidence>
<comment type="cofactor">
    <cofactor evidence="1">
        <name>Zn(2+)</name>
        <dbReference type="ChEBI" id="CHEBI:29105"/>
    </cofactor>
</comment>
<dbReference type="PANTHER" id="PTHR30612">
    <property type="entry name" value="SECA INNER MEMBRANE COMPONENT OF SEC PROTEIN SECRETION SYSTEM"/>
    <property type="match status" value="1"/>
</dbReference>
<dbReference type="EMBL" id="CP020921">
    <property type="protein sequence ID" value="AWB10100.1"/>
    <property type="molecule type" value="Genomic_DNA"/>
</dbReference>
<evidence type="ECO:0000256" key="16">
    <source>
        <dbReference type="RuleBase" id="RU003874"/>
    </source>
</evidence>
<keyword evidence="10 15" id="KW-0067">ATP-binding</keyword>
<feature type="domain" description="Helicase C-terminal" evidence="19">
    <location>
        <begin position="419"/>
        <end position="591"/>
    </location>
</feature>
<comment type="catalytic activity">
    <reaction evidence="15">
        <text>ATP + H2O + cellular proteinSide 1 = ADP + phosphate + cellular proteinSide 2.</text>
        <dbReference type="EC" id="7.4.2.8"/>
    </reaction>
</comment>
<evidence type="ECO:0000256" key="6">
    <source>
        <dbReference type="ARBA" id="ARBA00022490"/>
    </source>
</evidence>
<comment type="subcellular location">
    <subcellularLocation>
        <location evidence="15">Cell membrane</location>
        <topology evidence="15">Peripheral membrane protein</topology>
        <orientation evidence="15">Cytoplasmic side</orientation>
    </subcellularLocation>
    <subcellularLocation>
        <location evidence="15">Cytoplasm</location>
    </subcellularLocation>
    <subcellularLocation>
        <location evidence="2">Membrane</location>
        <topology evidence="2">Peripheral membrane protein</topology>
    </subcellularLocation>
    <text evidence="15">Distribution is 50-50.</text>
</comment>
<evidence type="ECO:0000256" key="8">
    <source>
        <dbReference type="ARBA" id="ARBA00022741"/>
    </source>
</evidence>
<dbReference type="EC" id="7.4.2.8" evidence="15"/>
<keyword evidence="5 15" id="KW-1003">Cell membrane</keyword>
<feature type="region of interest" description="Disordered" evidence="17">
    <location>
        <begin position="788"/>
        <end position="838"/>
    </location>
</feature>
<dbReference type="InterPro" id="IPR011115">
    <property type="entry name" value="SecA_DEAD"/>
</dbReference>
<dbReference type="FunFam" id="3.90.1440.10:FF:000002">
    <property type="entry name" value="Protein translocase subunit SecA"/>
    <property type="match status" value="1"/>
</dbReference>
<dbReference type="SMART" id="SM00958">
    <property type="entry name" value="SecA_PP_bind"/>
    <property type="match status" value="1"/>
</dbReference>
<evidence type="ECO:0000256" key="3">
    <source>
        <dbReference type="ARBA" id="ARBA00007650"/>
    </source>
</evidence>
<protein>
    <recommendedName>
        <fullName evidence="15 16">Protein translocase subunit SecA</fullName>
        <ecNumber evidence="15">7.4.2.8</ecNumber>
    </recommendedName>
</protein>
<dbReference type="InterPro" id="IPR011116">
    <property type="entry name" value="SecA_Wing/Scaffold"/>
</dbReference>
<evidence type="ECO:0000256" key="13">
    <source>
        <dbReference type="ARBA" id="ARBA00023010"/>
    </source>
</evidence>
<comment type="subunit">
    <text evidence="15">Monomer and homodimer. Part of the essential Sec protein translocation apparatus which comprises SecA, SecYEG and auxiliary proteins SecDF. Other proteins may also be involved.</text>
</comment>
<evidence type="ECO:0000256" key="7">
    <source>
        <dbReference type="ARBA" id="ARBA00022723"/>
    </source>
</evidence>
<dbReference type="InterPro" id="IPR044722">
    <property type="entry name" value="SecA_SF2_C"/>
</dbReference>
<dbReference type="PANTHER" id="PTHR30612:SF0">
    <property type="entry name" value="CHLOROPLAST PROTEIN-TRANSPORTING ATPASE"/>
    <property type="match status" value="1"/>
</dbReference>
<evidence type="ECO:0000256" key="15">
    <source>
        <dbReference type="HAMAP-Rule" id="MF_01382"/>
    </source>
</evidence>
<dbReference type="GO" id="GO:0005524">
    <property type="term" value="F:ATP binding"/>
    <property type="evidence" value="ECO:0007669"/>
    <property type="project" value="UniProtKB-UniRule"/>
</dbReference>
<dbReference type="GO" id="GO:0031522">
    <property type="term" value="C:cell envelope Sec protein transport complex"/>
    <property type="evidence" value="ECO:0007669"/>
    <property type="project" value="TreeGrafter"/>
</dbReference>
<dbReference type="CDD" id="cd18803">
    <property type="entry name" value="SF2_C_secA"/>
    <property type="match status" value="1"/>
</dbReference>
<evidence type="ECO:0000259" key="20">
    <source>
        <dbReference type="PROSITE" id="PS51196"/>
    </source>
</evidence>
<dbReference type="PROSITE" id="PS51196">
    <property type="entry name" value="SECA_MOTOR_DEAD"/>
    <property type="match status" value="1"/>
</dbReference>
<feature type="domain" description="SecA family profile" evidence="20">
    <location>
        <begin position="3"/>
        <end position="575"/>
    </location>
</feature>
<dbReference type="RefSeq" id="WP_108308929.1">
    <property type="nucleotide sequence ID" value="NZ_CP020921.1"/>
</dbReference>
<dbReference type="SUPFAM" id="SSF81886">
    <property type="entry name" value="Helical scaffold and wing domains of SecA"/>
    <property type="match status" value="1"/>
</dbReference>
<evidence type="ECO:0000313" key="22">
    <source>
        <dbReference type="Proteomes" id="UP000244792"/>
    </source>
</evidence>
<evidence type="ECO:0000259" key="19">
    <source>
        <dbReference type="PROSITE" id="PS51194"/>
    </source>
</evidence>
<dbReference type="Gene3D" id="3.40.50.300">
    <property type="entry name" value="P-loop containing nucleotide triphosphate hydrolases"/>
    <property type="match status" value="3"/>
</dbReference>
<dbReference type="InterPro" id="IPR004027">
    <property type="entry name" value="SEC_C_motif"/>
</dbReference>
<comment type="similarity">
    <text evidence="3 15 16">Belongs to the SecA family.</text>
</comment>
<dbReference type="Gene3D" id="3.90.1440.10">
    <property type="entry name" value="SecA, preprotein cross-linking domain"/>
    <property type="match status" value="1"/>
</dbReference>
<evidence type="ECO:0000256" key="11">
    <source>
        <dbReference type="ARBA" id="ARBA00022927"/>
    </source>
</evidence>
<keyword evidence="8 15" id="KW-0547">Nucleotide-binding</keyword>
<dbReference type="Pfam" id="PF07516">
    <property type="entry name" value="SecA_SW"/>
    <property type="match status" value="1"/>
</dbReference>
<keyword evidence="14 15" id="KW-0472">Membrane</keyword>
<dbReference type="Pfam" id="PF07517">
    <property type="entry name" value="SecA_DEAD"/>
    <property type="match status" value="1"/>
</dbReference>
<dbReference type="NCBIfam" id="TIGR00963">
    <property type="entry name" value="secA"/>
    <property type="match status" value="1"/>
</dbReference>
<dbReference type="GO" id="GO:0065002">
    <property type="term" value="P:intracellular protein transmembrane transport"/>
    <property type="evidence" value="ECO:0007669"/>
    <property type="project" value="UniProtKB-UniRule"/>
</dbReference>
<dbReference type="InterPro" id="IPR011130">
    <property type="entry name" value="SecA_preprotein_X-link_dom"/>
</dbReference>
<dbReference type="AlphaFoldDB" id="A0A2R4W088"/>
<keyword evidence="12 15" id="KW-1278">Translocase</keyword>
<dbReference type="InterPro" id="IPR000185">
    <property type="entry name" value="SecA"/>
</dbReference>
<dbReference type="Proteomes" id="UP000244792">
    <property type="component" value="Chromosome"/>
</dbReference>
<dbReference type="NCBIfam" id="NF006630">
    <property type="entry name" value="PRK09200.1"/>
    <property type="match status" value="1"/>
</dbReference>
<keyword evidence="6 15" id="KW-0963">Cytoplasm</keyword>
<dbReference type="PROSITE" id="PS51192">
    <property type="entry name" value="HELICASE_ATP_BIND_1"/>
    <property type="match status" value="1"/>
</dbReference>
<dbReference type="OrthoDB" id="9805579at2"/>
<dbReference type="GO" id="GO:0005829">
    <property type="term" value="C:cytosol"/>
    <property type="evidence" value="ECO:0007669"/>
    <property type="project" value="TreeGrafter"/>
</dbReference>
<dbReference type="SMART" id="SM00490">
    <property type="entry name" value="HELICc"/>
    <property type="match status" value="1"/>
</dbReference>
<keyword evidence="22" id="KW-1185">Reference proteome</keyword>
<evidence type="ECO:0000313" key="21">
    <source>
        <dbReference type="EMBL" id="AWB10100.1"/>
    </source>
</evidence>
<evidence type="ECO:0000256" key="10">
    <source>
        <dbReference type="ARBA" id="ARBA00022840"/>
    </source>
</evidence>
<keyword evidence="4 15" id="KW-0813">Transport</keyword>
<dbReference type="GO" id="GO:0005886">
    <property type="term" value="C:plasma membrane"/>
    <property type="evidence" value="ECO:0007669"/>
    <property type="project" value="UniProtKB-SubCell"/>
</dbReference>
<dbReference type="InterPro" id="IPR014018">
    <property type="entry name" value="SecA_motor_DEAD"/>
</dbReference>
<dbReference type="Pfam" id="PF01043">
    <property type="entry name" value="SecA_PP_bind"/>
    <property type="match status" value="1"/>
</dbReference>
<keyword evidence="9" id="KW-0862">Zinc</keyword>
<dbReference type="InterPro" id="IPR036266">
    <property type="entry name" value="SecA_Wing/Scaffold_sf"/>
</dbReference>
<dbReference type="InterPro" id="IPR027417">
    <property type="entry name" value="P-loop_NTPase"/>
</dbReference>
<evidence type="ECO:0000256" key="5">
    <source>
        <dbReference type="ARBA" id="ARBA00022475"/>
    </source>
</evidence>
<dbReference type="InterPro" id="IPR001650">
    <property type="entry name" value="Helicase_C-like"/>
</dbReference>
<dbReference type="Pfam" id="PF02810">
    <property type="entry name" value="SEC-C"/>
    <property type="match status" value="1"/>
</dbReference>
<dbReference type="SMART" id="SM00957">
    <property type="entry name" value="SecA_DEAD"/>
    <property type="match status" value="1"/>
</dbReference>
<feature type="domain" description="Helicase ATP-binding" evidence="18">
    <location>
        <begin position="92"/>
        <end position="250"/>
    </location>
</feature>
<dbReference type="FunFam" id="3.40.50.300:FF:000429">
    <property type="entry name" value="Preprotein translocase subunit SecA"/>
    <property type="match status" value="1"/>
</dbReference>
<gene>
    <name evidence="15" type="primary">secA</name>
    <name evidence="21" type="ORF">TDSAC_0734</name>
</gene>
<feature type="binding site" evidence="15">
    <location>
        <begin position="108"/>
        <end position="112"/>
    </location>
    <ligand>
        <name>ATP</name>
        <dbReference type="ChEBI" id="CHEBI:30616"/>
    </ligand>
</feature>
<evidence type="ECO:0000256" key="12">
    <source>
        <dbReference type="ARBA" id="ARBA00022967"/>
    </source>
</evidence>
<keyword evidence="11 15" id="KW-0653">Protein transport</keyword>
<dbReference type="CDD" id="cd17928">
    <property type="entry name" value="DEXDc_SecA"/>
    <property type="match status" value="1"/>
</dbReference>
<keyword evidence="7" id="KW-0479">Metal-binding</keyword>
<dbReference type="GO" id="GO:0043952">
    <property type="term" value="P:protein transport by the Sec complex"/>
    <property type="evidence" value="ECO:0007669"/>
    <property type="project" value="TreeGrafter"/>
</dbReference>
<dbReference type="Gene3D" id="1.10.3060.10">
    <property type="entry name" value="Helical scaffold and wing domains of SecA"/>
    <property type="match status" value="1"/>
</dbReference>
<dbReference type="GO" id="GO:0006605">
    <property type="term" value="P:protein targeting"/>
    <property type="evidence" value="ECO:0007669"/>
    <property type="project" value="UniProtKB-UniRule"/>
</dbReference>
<dbReference type="HAMAP" id="MF_01382">
    <property type="entry name" value="SecA"/>
    <property type="match status" value="1"/>
</dbReference>
<proteinExistence type="inferred from homology"/>
<dbReference type="SUPFAM" id="SSF81767">
    <property type="entry name" value="Pre-protein crosslinking domain of SecA"/>
    <property type="match status" value="1"/>
</dbReference>